<organism evidence="5 6">
    <name type="scientific">Miscanthus lutarioriparius</name>
    <dbReference type="NCBI Taxonomy" id="422564"/>
    <lineage>
        <taxon>Eukaryota</taxon>
        <taxon>Viridiplantae</taxon>
        <taxon>Streptophyta</taxon>
        <taxon>Embryophyta</taxon>
        <taxon>Tracheophyta</taxon>
        <taxon>Spermatophyta</taxon>
        <taxon>Magnoliopsida</taxon>
        <taxon>Liliopsida</taxon>
        <taxon>Poales</taxon>
        <taxon>Poaceae</taxon>
        <taxon>PACMAD clade</taxon>
        <taxon>Panicoideae</taxon>
        <taxon>Andropogonodae</taxon>
        <taxon>Andropogoneae</taxon>
        <taxon>Saccharinae</taxon>
        <taxon>Miscanthus</taxon>
    </lineage>
</organism>
<dbReference type="Proteomes" id="UP000604825">
    <property type="component" value="Unassembled WGS sequence"/>
</dbReference>
<evidence type="ECO:0000313" key="6">
    <source>
        <dbReference type="Proteomes" id="UP000604825"/>
    </source>
</evidence>
<keyword evidence="3" id="KW-0268">Exocytosis</keyword>
<protein>
    <recommendedName>
        <fullName evidence="3">Exocyst subunit Exo70 family protein</fullName>
    </recommendedName>
</protein>
<dbReference type="InterPro" id="IPR004140">
    <property type="entry name" value="Exo70"/>
</dbReference>
<dbReference type="EMBL" id="CAJGYO010000019">
    <property type="protein sequence ID" value="CAD6338225.1"/>
    <property type="molecule type" value="Genomic_DNA"/>
</dbReference>
<dbReference type="InterPro" id="IPR016159">
    <property type="entry name" value="Cullin_repeat-like_dom_sf"/>
</dbReference>
<evidence type="ECO:0000313" key="5">
    <source>
        <dbReference type="EMBL" id="CAD6338225.1"/>
    </source>
</evidence>
<dbReference type="GO" id="GO:0005546">
    <property type="term" value="F:phosphatidylinositol-4,5-bisphosphate binding"/>
    <property type="evidence" value="ECO:0007669"/>
    <property type="project" value="InterPro"/>
</dbReference>
<keyword evidence="3" id="KW-0653">Protein transport</keyword>
<dbReference type="AlphaFoldDB" id="A0A811SBF9"/>
<dbReference type="Gene3D" id="1.20.1280.170">
    <property type="entry name" value="Exocyst complex component Exo70"/>
    <property type="match status" value="1"/>
</dbReference>
<dbReference type="OrthoDB" id="696543at2759"/>
<dbReference type="PANTHER" id="PTHR12542:SF137">
    <property type="entry name" value="EXOCYST SUBUNIT EXO70 FAMILY PROTEIN"/>
    <property type="match status" value="1"/>
</dbReference>
<dbReference type="Pfam" id="PF03081">
    <property type="entry name" value="Exo70_C"/>
    <property type="match status" value="2"/>
</dbReference>
<evidence type="ECO:0000259" key="4">
    <source>
        <dbReference type="Pfam" id="PF03081"/>
    </source>
</evidence>
<proteinExistence type="inferred from homology"/>
<dbReference type="InterPro" id="IPR046364">
    <property type="entry name" value="Exo70_C"/>
</dbReference>
<dbReference type="SUPFAM" id="SSF74788">
    <property type="entry name" value="Cullin repeat-like"/>
    <property type="match status" value="1"/>
</dbReference>
<comment type="similarity">
    <text evidence="1 3">Belongs to the EXO70 family.</text>
</comment>
<keyword evidence="6" id="KW-1185">Reference proteome</keyword>
<evidence type="ECO:0000256" key="1">
    <source>
        <dbReference type="ARBA" id="ARBA00006756"/>
    </source>
</evidence>
<dbReference type="GO" id="GO:0015031">
    <property type="term" value="P:protein transport"/>
    <property type="evidence" value="ECO:0007669"/>
    <property type="project" value="UniProtKB-KW"/>
</dbReference>
<dbReference type="GO" id="GO:0006887">
    <property type="term" value="P:exocytosis"/>
    <property type="evidence" value="ECO:0007669"/>
    <property type="project" value="UniProtKB-KW"/>
</dbReference>
<keyword evidence="2 3" id="KW-0813">Transport</keyword>
<evidence type="ECO:0000256" key="3">
    <source>
        <dbReference type="RuleBase" id="RU365026"/>
    </source>
</evidence>
<reference evidence="5" key="1">
    <citation type="submission" date="2020-10" db="EMBL/GenBank/DDBJ databases">
        <authorList>
            <person name="Han B."/>
            <person name="Lu T."/>
            <person name="Zhao Q."/>
            <person name="Huang X."/>
            <person name="Zhao Y."/>
        </authorList>
    </citation>
    <scope>NUCLEOTIDE SEQUENCE</scope>
</reference>
<sequence length="632" mass="71567">MEILDFGAGIAITPFVVPPHLAATHQQQLLRLSSISSLGLEAAINMDMELVLDEDRSRPTKKYRKGIETSKEKQKEEEVYYQEITKEEMEGIKFVVYEFLGVPSPSPSEDGRLEAKGVEDVMNRRVLRPYNEVTTLISDHSGLLVLFDLFALLGVHDALSEALSAIRWLFSSPPSGGVERIQDKIVRILSAKQTKAAEAIWSTMQQILMEFTKDRDNLSCSLDTQESSDVHKATQFVICGFVQGTLVRAAPQKSDLCRLPGLQKHTFDHARSWIQALTKITETISCMASLCPDQPESDVRTESGNGANIVDQFQFAQFIQKTMLKLLAFADVIDTLDAKQITLEEQDLRNWMVPRQQYDHLHTLLSVHGALSSALDKIRLSFPSPSSAQVERIQGEIVSLLSSEEAKVAEAIWSTMQQIRTESIEDDDGSFTSLNPQESSNIHKTTQSVVTYIRILQCHCRHVAAVVSEATKPGKYVPQIGNLQPLNSMIIEMVSRLQEKLANISESYSDQCLRFLFLLNNSYLIIKQKLHYESDSSLQVHVAALVSKVEMYMESYLQLSWDPVFPLTKFESAFQKTYSRQKLWKVPDPELRKRLRKAITNKIIYGYTRYIDDNNITTPKFTTQELQELFEG</sequence>
<name>A0A811SBF9_9POAL</name>
<feature type="domain" description="Exocyst complex subunit Exo70 C-terminal" evidence="4">
    <location>
        <begin position="567"/>
        <end position="616"/>
    </location>
</feature>
<evidence type="ECO:0000256" key="2">
    <source>
        <dbReference type="ARBA" id="ARBA00022448"/>
    </source>
</evidence>
<dbReference type="GO" id="GO:0000145">
    <property type="term" value="C:exocyst"/>
    <property type="evidence" value="ECO:0007669"/>
    <property type="project" value="InterPro"/>
</dbReference>
<feature type="domain" description="Exocyst complex subunit Exo70 C-terminal" evidence="4">
    <location>
        <begin position="312"/>
        <end position="565"/>
    </location>
</feature>
<comment type="function">
    <text evidence="3">Component of the exocyst complex.</text>
</comment>
<dbReference type="PANTHER" id="PTHR12542">
    <property type="entry name" value="EXOCYST COMPLEX PROTEIN EXO70"/>
    <property type="match status" value="1"/>
</dbReference>
<gene>
    <name evidence="5" type="ORF">NCGR_LOCUS62323</name>
</gene>
<accession>A0A811SBF9</accession>
<comment type="caution">
    <text evidence="5">The sequence shown here is derived from an EMBL/GenBank/DDBJ whole genome shotgun (WGS) entry which is preliminary data.</text>
</comment>